<organism evidence="14 15">
    <name type="scientific">Porites lobata</name>
    <dbReference type="NCBI Taxonomy" id="104759"/>
    <lineage>
        <taxon>Eukaryota</taxon>
        <taxon>Metazoa</taxon>
        <taxon>Cnidaria</taxon>
        <taxon>Anthozoa</taxon>
        <taxon>Hexacorallia</taxon>
        <taxon>Scleractinia</taxon>
        <taxon>Fungiina</taxon>
        <taxon>Poritidae</taxon>
        <taxon>Porites</taxon>
    </lineage>
</organism>
<dbReference type="InterPro" id="IPR008859">
    <property type="entry name" value="Thrombospondin_C"/>
</dbReference>
<evidence type="ECO:0000313" key="15">
    <source>
        <dbReference type="Proteomes" id="UP001159405"/>
    </source>
</evidence>
<dbReference type="SUPFAM" id="SSF57535">
    <property type="entry name" value="Complement control module/SCR domain"/>
    <property type="match status" value="3"/>
</dbReference>
<dbReference type="InterPro" id="IPR000742">
    <property type="entry name" value="EGF"/>
</dbReference>
<proteinExistence type="predicted"/>
<feature type="repeat" description="TSP type-3" evidence="8">
    <location>
        <begin position="538"/>
        <end position="573"/>
    </location>
</feature>
<feature type="transmembrane region" description="Helical" evidence="10">
    <location>
        <begin position="80"/>
        <end position="104"/>
    </location>
</feature>
<evidence type="ECO:0000256" key="6">
    <source>
        <dbReference type="ARBA" id="ARBA00023180"/>
    </source>
</evidence>
<protein>
    <submittedName>
        <fullName evidence="14">Uncharacterized protein</fullName>
    </submittedName>
</protein>
<feature type="domain" description="MAM" evidence="11">
    <location>
        <begin position="880"/>
        <end position="1047"/>
    </location>
</feature>
<keyword evidence="15" id="KW-1185">Reference proteome</keyword>
<dbReference type="Pfam" id="PF05735">
    <property type="entry name" value="TSP_C"/>
    <property type="match status" value="1"/>
</dbReference>
<feature type="domain" description="TSP C-terminal" evidence="13">
    <location>
        <begin position="613"/>
        <end position="829"/>
    </location>
</feature>
<dbReference type="InterPro" id="IPR000436">
    <property type="entry name" value="Sushi_SCR_CCP_dom"/>
</dbReference>
<evidence type="ECO:0000256" key="2">
    <source>
        <dbReference type="ARBA" id="ARBA00022729"/>
    </source>
</evidence>
<dbReference type="InterPro" id="IPR017897">
    <property type="entry name" value="Thrombospondin_3_rpt"/>
</dbReference>
<keyword evidence="10" id="KW-0812">Transmembrane</keyword>
<evidence type="ECO:0000259" key="12">
    <source>
        <dbReference type="PROSITE" id="PS50923"/>
    </source>
</evidence>
<feature type="domain" description="Sushi" evidence="12">
    <location>
        <begin position="189"/>
        <end position="248"/>
    </location>
</feature>
<comment type="caution">
    <text evidence="14">The sequence shown here is derived from an EMBL/GenBank/DDBJ whole genome shotgun (WGS) entry which is preliminary data.</text>
</comment>
<evidence type="ECO:0000256" key="3">
    <source>
        <dbReference type="ARBA" id="ARBA00022737"/>
    </source>
</evidence>
<gene>
    <name evidence="14" type="ORF">PLOB_00005035</name>
</gene>
<evidence type="ECO:0000256" key="10">
    <source>
        <dbReference type="SAM" id="Phobius"/>
    </source>
</evidence>
<dbReference type="PANTHER" id="PTHR10199">
    <property type="entry name" value="THROMBOSPONDIN"/>
    <property type="match status" value="1"/>
</dbReference>
<feature type="compositionally biased region" description="Acidic residues" evidence="9">
    <location>
        <begin position="502"/>
        <end position="515"/>
    </location>
</feature>
<evidence type="ECO:0000256" key="5">
    <source>
        <dbReference type="ARBA" id="ARBA00023157"/>
    </source>
</evidence>
<evidence type="ECO:0000259" key="11">
    <source>
        <dbReference type="PROSITE" id="PS50060"/>
    </source>
</evidence>
<accession>A0ABN8QDF9</accession>
<evidence type="ECO:0000256" key="9">
    <source>
        <dbReference type="SAM" id="MobiDB-lite"/>
    </source>
</evidence>
<feature type="domain" description="Sushi" evidence="12">
    <location>
        <begin position="128"/>
        <end position="188"/>
    </location>
</feature>
<dbReference type="PROSITE" id="PS51236">
    <property type="entry name" value="TSP_CTER"/>
    <property type="match status" value="1"/>
</dbReference>
<dbReference type="Pfam" id="PF02412">
    <property type="entry name" value="TSP_3"/>
    <property type="match status" value="5"/>
</dbReference>
<evidence type="ECO:0000259" key="13">
    <source>
        <dbReference type="PROSITE" id="PS51236"/>
    </source>
</evidence>
<dbReference type="Pfam" id="PF00629">
    <property type="entry name" value="MAM"/>
    <property type="match status" value="1"/>
</dbReference>
<dbReference type="Gene3D" id="2.60.120.200">
    <property type="match status" value="3"/>
</dbReference>
<dbReference type="PROSITE" id="PS50923">
    <property type="entry name" value="SUSHI"/>
    <property type="match status" value="2"/>
</dbReference>
<dbReference type="SUPFAM" id="SSF49899">
    <property type="entry name" value="Concanavalin A-like lectins/glucanases"/>
    <property type="match status" value="4"/>
</dbReference>
<keyword evidence="5 7" id="KW-1015">Disulfide bond</keyword>
<keyword evidence="10" id="KW-0472">Membrane</keyword>
<keyword evidence="3" id="KW-0677">Repeat</keyword>
<dbReference type="Proteomes" id="UP001159405">
    <property type="component" value="Unassembled WGS sequence"/>
</dbReference>
<comment type="caution">
    <text evidence="7">Lacks conserved residue(s) required for the propagation of feature annotation.</text>
</comment>
<sequence>MEPTETRSISDVDKKVGNLRRNKISVVSQGGVHVEMHDYMPSSTVTKDAFTKSESQRDLLIESSIRDRDKEAERHRRRRLIFIFCIAVVTTVFIVLAAVIPFLLGSRKSDSDVKDDAGLSRAATGEQLKCERLSRVLENGYLVCDGMDINSTCWTRCIEGYEKENPQTGSYICLENGEWEGEGATCVRKDCGSLDQVRNSLQTCTGTKYRDSCVVNCVEGYEKRNPLTGEYLCLESGQWIGKETFCDPKDCGSPHKVLIPGAFENCTGTKLSDTCEVRCHKNFERIIPYIQCGLNGTWSNIARACIASVNPCKLCNKVNGSCIQLPHNKHLAFCQCNVGFAGDGEHCRQDLDMDGFPDEQLPCKEKHCTMDNCLLIPNSGQEDNDGDNVGDVCDDDDDNDGISDGQDNCQFKANQGQADQDNDTIGDACDNCVSVFNTDQRDSDGDNVGDACDEDIDNDGVQNLADNCAVVPNPSQNDTDGDGIGDACDNCIYVVNSNQTDSDENLIGDACDESADMDRDGVSDNRDNCPSIPNGDQLDTDGDLQGDNCDNDKDGDGILNLDDNCPLVPNVDQAYNDMYDVGNACVSDTDSDSVIDYQDDYPVNKFLNKTNFGLYQEVILDGFGKAQVPPKWRVYDSGREIVQFANGNPGLLISYTRFGQVDYRGTFFISDTKDDDFAGIVFGYQSNRNFYLCSWKKKYQYYNLDENASYPRPIARQGISLMAIESSTGPGIGLRDALWETGNTVNQTHILWYDPAPQWNSSLAYLWRLLLNPDSGRIRIRWYEGKKLLADSGNIIDKRYRGGRLGMYVYSQTGVYYSALFAGSPQISDYTLSFQGKGGYADLGTLGDILGDLSSSFTVAAWAWLTGANGRTICDLPLIDFGNSTPSLGFLLQSSDDERDWQLTNKKTPSGFTGPTNDHTPGISGYYAYLETTSVSKGDRASFETPWFATGLECNMSFFYHMLSTELYGSKKIPQMGTLTVEVKTVDKTWFAVFHKGGDQGDTWHQGNVDLSIYEGLVAVRFTAARGYGGVSDIAIDDISFSPSCGSRKVCNSPDVIPIFGTKEGTGVYLSVSGGKIHGGLNSTQVVTGNFTYNNWTHIALQYNNETKEMVLFVNGKKEQQLSNISAPSVPNNLLVGQNGEKFMTGQIDEIQLWDTAANVSAFYNKYLKGSEKHLVRYYRCNQGEGQKLRDSSPAQKDGFLNGTQWLSSSLELSKIN</sequence>
<feature type="repeat" description="TSP type-3" evidence="8">
    <location>
        <begin position="382"/>
        <end position="417"/>
    </location>
</feature>
<dbReference type="InterPro" id="IPR003367">
    <property type="entry name" value="Thrombospondin_3-like_rpt"/>
</dbReference>
<dbReference type="InterPro" id="IPR035976">
    <property type="entry name" value="Sushi/SCR/CCP_sf"/>
</dbReference>
<dbReference type="SMART" id="SM00032">
    <property type="entry name" value="CCP"/>
    <property type="match status" value="3"/>
</dbReference>
<feature type="repeat" description="TSP type-3" evidence="8">
    <location>
        <begin position="441"/>
        <end position="476"/>
    </location>
</feature>
<reference evidence="14 15" key="1">
    <citation type="submission" date="2022-05" db="EMBL/GenBank/DDBJ databases">
        <authorList>
            <consortium name="Genoscope - CEA"/>
            <person name="William W."/>
        </authorList>
    </citation>
    <scope>NUCLEOTIDE SEQUENCE [LARGE SCALE GENOMIC DNA]</scope>
</reference>
<keyword evidence="10" id="KW-1133">Transmembrane helix</keyword>
<dbReference type="Gene3D" id="2.10.70.10">
    <property type="entry name" value="Complement Module, domain 1"/>
    <property type="match status" value="2"/>
</dbReference>
<keyword evidence="7" id="KW-0768">Sushi</keyword>
<dbReference type="CDD" id="cd06263">
    <property type="entry name" value="MAM"/>
    <property type="match status" value="1"/>
</dbReference>
<dbReference type="Gene3D" id="4.10.1080.10">
    <property type="entry name" value="TSP type-3 repeat"/>
    <property type="match status" value="2"/>
</dbReference>
<dbReference type="PROSITE" id="PS51234">
    <property type="entry name" value="TSP3"/>
    <property type="match status" value="3"/>
</dbReference>
<evidence type="ECO:0000256" key="4">
    <source>
        <dbReference type="ARBA" id="ARBA00022837"/>
    </source>
</evidence>
<dbReference type="Pfam" id="PF13385">
    <property type="entry name" value="Laminin_G_3"/>
    <property type="match status" value="1"/>
</dbReference>
<dbReference type="InterPro" id="IPR000998">
    <property type="entry name" value="MAM_dom"/>
</dbReference>
<evidence type="ECO:0000256" key="1">
    <source>
        <dbReference type="ARBA" id="ARBA00022536"/>
    </source>
</evidence>
<name>A0ABN8QDF9_9CNID</name>
<dbReference type="CDD" id="cd00033">
    <property type="entry name" value="CCP"/>
    <property type="match status" value="3"/>
</dbReference>
<dbReference type="EMBL" id="CALNXK010000121">
    <property type="protein sequence ID" value="CAH3161847.1"/>
    <property type="molecule type" value="Genomic_DNA"/>
</dbReference>
<keyword evidence="1" id="KW-0245">EGF-like domain</keyword>
<feature type="region of interest" description="Disordered" evidence="9">
    <location>
        <begin position="502"/>
        <end position="551"/>
    </location>
</feature>
<keyword evidence="6" id="KW-0325">Glycoprotein</keyword>
<dbReference type="PROSITE" id="PS50060">
    <property type="entry name" value="MAM_2"/>
    <property type="match status" value="1"/>
</dbReference>
<dbReference type="InterPro" id="IPR013320">
    <property type="entry name" value="ConA-like_dom_sf"/>
</dbReference>
<dbReference type="InterPro" id="IPR028974">
    <property type="entry name" value="TSP_type-3_rpt"/>
</dbReference>
<evidence type="ECO:0000313" key="14">
    <source>
        <dbReference type="EMBL" id="CAH3161847.1"/>
    </source>
</evidence>
<dbReference type="PANTHER" id="PTHR10199:SF100">
    <property type="entry name" value="THROMBOSPONDIN, ISOFORM A"/>
    <property type="match status" value="1"/>
</dbReference>
<feature type="disulfide bond" evidence="7">
    <location>
        <begin position="130"/>
        <end position="173"/>
    </location>
</feature>
<evidence type="ECO:0000256" key="7">
    <source>
        <dbReference type="PROSITE-ProRule" id="PRU00302"/>
    </source>
</evidence>
<keyword evidence="4 8" id="KW-0106">Calcium</keyword>
<keyword evidence="2" id="KW-0732">Signal</keyword>
<dbReference type="SUPFAM" id="SSF103647">
    <property type="entry name" value="TSP type-3 repeat"/>
    <property type="match status" value="3"/>
</dbReference>
<evidence type="ECO:0000256" key="8">
    <source>
        <dbReference type="PROSITE-ProRule" id="PRU00634"/>
    </source>
</evidence>
<feature type="compositionally biased region" description="Basic and acidic residues" evidence="9">
    <location>
        <begin position="516"/>
        <end position="527"/>
    </location>
</feature>
<dbReference type="PROSITE" id="PS01186">
    <property type="entry name" value="EGF_2"/>
    <property type="match status" value="1"/>
</dbReference>
<dbReference type="SMART" id="SM00137">
    <property type="entry name" value="MAM"/>
    <property type="match status" value="1"/>
</dbReference>